<keyword evidence="1" id="KW-0436">Ligase</keyword>
<gene>
    <name evidence="7" type="ORF">I8U20_06885</name>
</gene>
<keyword evidence="4" id="KW-0067">ATP-binding</keyword>
<evidence type="ECO:0000256" key="5">
    <source>
        <dbReference type="ARBA" id="ARBA00022842"/>
    </source>
</evidence>
<feature type="domain" description="Glutathionylspermidine synthase pre-ATP-grasp-like" evidence="6">
    <location>
        <begin position="19"/>
        <end position="410"/>
    </location>
</feature>
<dbReference type="InterPro" id="IPR005494">
    <property type="entry name" value="GSPS_pre-ATP-grasp-like_dom"/>
</dbReference>
<organism evidence="7 8">
    <name type="scientific">Thermoactinomyces intermedius</name>
    <dbReference type="NCBI Taxonomy" id="2024"/>
    <lineage>
        <taxon>Bacteria</taxon>
        <taxon>Bacillati</taxon>
        <taxon>Bacillota</taxon>
        <taxon>Bacilli</taxon>
        <taxon>Bacillales</taxon>
        <taxon>Thermoactinomycetaceae</taxon>
        <taxon>Thermoactinomyces</taxon>
    </lineage>
</organism>
<dbReference type="Gene3D" id="3.30.1490.330">
    <property type="match status" value="1"/>
</dbReference>
<dbReference type="GO" id="GO:0016874">
    <property type="term" value="F:ligase activity"/>
    <property type="evidence" value="ECO:0007669"/>
    <property type="project" value="UniProtKB-KW"/>
</dbReference>
<proteinExistence type="predicted"/>
<evidence type="ECO:0000256" key="3">
    <source>
        <dbReference type="ARBA" id="ARBA00022741"/>
    </source>
</evidence>
<evidence type="ECO:0000256" key="2">
    <source>
        <dbReference type="ARBA" id="ARBA00022723"/>
    </source>
</evidence>
<evidence type="ECO:0000313" key="7">
    <source>
        <dbReference type="EMBL" id="MBH8595056.1"/>
    </source>
</evidence>
<evidence type="ECO:0000256" key="4">
    <source>
        <dbReference type="ARBA" id="ARBA00022840"/>
    </source>
</evidence>
<dbReference type="SUPFAM" id="SSF56059">
    <property type="entry name" value="Glutathione synthetase ATP-binding domain-like"/>
    <property type="match status" value="1"/>
</dbReference>
<evidence type="ECO:0000313" key="8">
    <source>
        <dbReference type="Proteomes" id="UP000633619"/>
    </source>
</evidence>
<comment type="caution">
    <text evidence="7">The sequence shown here is derived from an EMBL/GenBank/DDBJ whole genome shotgun (WGS) entry which is preliminary data.</text>
</comment>
<dbReference type="EMBL" id="JAECVW010000003">
    <property type="protein sequence ID" value="MBH8595056.1"/>
    <property type="molecule type" value="Genomic_DNA"/>
</dbReference>
<keyword evidence="3" id="KW-0547">Nucleotide-binding</keyword>
<keyword evidence="5" id="KW-0460">Magnesium</keyword>
<accession>A0A8I1A9A9</accession>
<protein>
    <submittedName>
        <fullName evidence="7">Glutathionylspermidine synthase family protein</fullName>
    </submittedName>
</protein>
<reference evidence="7 8" key="1">
    <citation type="submission" date="2020-12" db="EMBL/GenBank/DDBJ databases">
        <title>WGS of Thermoactinomyces spp.</title>
        <authorList>
            <person name="Cheng K."/>
        </authorList>
    </citation>
    <scope>NUCLEOTIDE SEQUENCE [LARGE SCALE GENOMIC DNA]</scope>
    <source>
        <strain evidence="8">CICC 10671\DSM 43846</strain>
    </source>
</reference>
<dbReference type="Pfam" id="PF03738">
    <property type="entry name" value="GSP_synth"/>
    <property type="match status" value="1"/>
</dbReference>
<dbReference type="GO" id="GO:0046872">
    <property type="term" value="F:metal ion binding"/>
    <property type="evidence" value="ECO:0007669"/>
    <property type="project" value="UniProtKB-KW"/>
</dbReference>
<dbReference type="Proteomes" id="UP000633619">
    <property type="component" value="Unassembled WGS sequence"/>
</dbReference>
<dbReference type="RefSeq" id="WP_181731376.1">
    <property type="nucleotide sequence ID" value="NZ_JACEIR010000002.1"/>
</dbReference>
<keyword evidence="2" id="KW-0479">Metal-binding</keyword>
<dbReference type="GO" id="GO:0005524">
    <property type="term" value="F:ATP binding"/>
    <property type="evidence" value="ECO:0007669"/>
    <property type="project" value="UniProtKB-KW"/>
</dbReference>
<dbReference type="AlphaFoldDB" id="A0A8I1A9A9"/>
<keyword evidence="8" id="KW-1185">Reference proteome</keyword>
<sequence length="415" mass="47180">MKDLNYAKRREQIYRPLREEKVFTWDVMYGQEYALASVYPLDPALHHEIQQATACLGSIFERTVKVLQQADDRLLEELGIPGAARRAVRQPFVFDWPTVIGRFDFACTPQGLKMLEFNSDTPTGIVEAFHVNGRVTEAMGCQDPNEGMEQHLTDAFQNVVEAYRKRGFRTDHICFSALGWHEEDAGTTRYLMKKSGLCARFVPLSALAVRGDRLYARQDYDGYEPVDVLYRLHAIEILAEDKDEDGYPTGAHLLSLMAGQKLVSINPPSALLSQTKALQALIWNLYETNTFFNEEERDVIKTYMLPTYLENNFKGHTAYVKKPFLGREGGAVSLYDSKGNLITRDDQDLYWDQPMIYQQLVSLQKVEVETLKGAYQGDLLWGSFLIGGKPSAVMARVDQKITGNLSFFVPVGWKE</sequence>
<evidence type="ECO:0000259" key="6">
    <source>
        <dbReference type="Pfam" id="PF03738"/>
    </source>
</evidence>
<name>A0A8I1A9A9_THEIN</name>
<evidence type="ECO:0000256" key="1">
    <source>
        <dbReference type="ARBA" id="ARBA00022598"/>
    </source>
</evidence>